<dbReference type="Pfam" id="PF00137">
    <property type="entry name" value="ATP-synt_C"/>
    <property type="match status" value="1"/>
</dbReference>
<dbReference type="InterPro" id="IPR038662">
    <property type="entry name" value="ATP_synth_F0_csu_sf"/>
</dbReference>
<dbReference type="GO" id="GO:0016787">
    <property type="term" value="F:hydrolase activity"/>
    <property type="evidence" value="ECO:0007669"/>
    <property type="project" value="UniProtKB-KW"/>
</dbReference>
<keyword evidence="7 14" id="KW-0375">Hydrogen ion transport</keyword>
<name>A0A6J4IU02_9ACTN</name>
<sequence length="90" mass="9099">MLTVLAQAAEPLTSPEFKTAMSAVGAGFAYGLAAIGPGVGIGIVVGNAVQAMARQPEAAGLVRTTMFLGIAFTEALALIGFVVFILLKFA</sequence>
<evidence type="ECO:0000256" key="8">
    <source>
        <dbReference type="ARBA" id="ARBA00022989"/>
    </source>
</evidence>
<proteinExistence type="inferred from homology"/>
<dbReference type="GO" id="GO:0005886">
    <property type="term" value="C:plasma membrane"/>
    <property type="evidence" value="ECO:0007669"/>
    <property type="project" value="UniProtKB-SubCell"/>
</dbReference>
<dbReference type="PANTHER" id="PTHR10031">
    <property type="entry name" value="ATP SYNTHASE LIPID-BINDING PROTEIN, MITOCHONDRIAL"/>
    <property type="match status" value="1"/>
</dbReference>
<dbReference type="InterPro" id="IPR000454">
    <property type="entry name" value="ATP_synth_F0_csu"/>
</dbReference>
<comment type="function">
    <text evidence="13 14">F(1)F(0) ATP synthase produces ATP from ADP in the presence of a proton or sodium gradient. F-type ATPases consist of two structural domains, F(1) containing the extramembraneous catalytic core and F(0) containing the membrane proton channel, linked together by a central stalk and a peripheral stalk. During catalysis, ATP synthesis in the catalytic domain of F(1) is coupled via a rotary mechanism of the central stalk subunits to proton translocation.</text>
</comment>
<evidence type="ECO:0000256" key="14">
    <source>
        <dbReference type="HAMAP-Rule" id="MF_01396"/>
    </source>
</evidence>
<keyword evidence="12 14" id="KW-0066">ATP synthesis</keyword>
<comment type="similarity">
    <text evidence="2 14">Belongs to the ATPase C chain family.</text>
</comment>
<dbReference type="InterPro" id="IPR020537">
    <property type="entry name" value="ATP_synth_F0_csu_DDCD_BS"/>
</dbReference>
<keyword evidence="6 14" id="KW-0812">Transmembrane</keyword>
<evidence type="ECO:0000256" key="3">
    <source>
        <dbReference type="ARBA" id="ARBA00022448"/>
    </source>
</evidence>
<evidence type="ECO:0000256" key="7">
    <source>
        <dbReference type="ARBA" id="ARBA00022781"/>
    </source>
</evidence>
<dbReference type="SUPFAM" id="SSF81333">
    <property type="entry name" value="F1F0 ATP synthase subunit C"/>
    <property type="match status" value="1"/>
</dbReference>
<dbReference type="InterPro" id="IPR035921">
    <property type="entry name" value="F/V-ATP_Csub_sf"/>
</dbReference>
<keyword evidence="16" id="KW-0378">Hydrolase</keyword>
<reference evidence="16" key="1">
    <citation type="submission" date="2020-02" db="EMBL/GenBank/DDBJ databases">
        <authorList>
            <person name="Meier V. D."/>
        </authorList>
    </citation>
    <scope>NUCLEOTIDE SEQUENCE</scope>
    <source>
        <strain evidence="16">AVDCRST_MAG76</strain>
    </source>
</reference>
<evidence type="ECO:0000256" key="2">
    <source>
        <dbReference type="ARBA" id="ARBA00006704"/>
    </source>
</evidence>
<evidence type="ECO:0000256" key="10">
    <source>
        <dbReference type="ARBA" id="ARBA00023121"/>
    </source>
</evidence>
<keyword evidence="5 14" id="KW-0138">CF(0)</keyword>
<keyword evidence="8 14" id="KW-1133">Transmembrane helix</keyword>
<evidence type="ECO:0000256" key="9">
    <source>
        <dbReference type="ARBA" id="ARBA00023065"/>
    </source>
</evidence>
<dbReference type="AlphaFoldDB" id="A0A6J4IU02"/>
<comment type="function">
    <text evidence="14">Key component of the F(0) channel; it plays a direct role in translocation across the membrane. A homomeric c-ring of between 10-14 subunits forms the central stalk rotor element with the F(1) delta and epsilon subunits.</text>
</comment>
<evidence type="ECO:0000256" key="6">
    <source>
        <dbReference type="ARBA" id="ARBA00022692"/>
    </source>
</evidence>
<evidence type="ECO:0000259" key="15">
    <source>
        <dbReference type="Pfam" id="PF00137"/>
    </source>
</evidence>
<dbReference type="FunFam" id="1.20.20.10:FF:000002">
    <property type="entry name" value="ATP synthase subunit c"/>
    <property type="match status" value="1"/>
</dbReference>
<dbReference type="GO" id="GO:0033177">
    <property type="term" value="C:proton-transporting two-sector ATPase complex, proton-transporting domain"/>
    <property type="evidence" value="ECO:0007669"/>
    <property type="project" value="InterPro"/>
</dbReference>
<dbReference type="Gene3D" id="1.20.20.10">
    <property type="entry name" value="F1F0 ATP synthase subunit C"/>
    <property type="match status" value="1"/>
</dbReference>
<accession>A0A6J4IU02</accession>
<keyword evidence="3 14" id="KW-0813">Transport</keyword>
<feature type="transmembrane region" description="Helical" evidence="14">
    <location>
        <begin position="66"/>
        <end position="87"/>
    </location>
</feature>
<keyword evidence="9 14" id="KW-0406">Ion transport</keyword>
<evidence type="ECO:0000256" key="5">
    <source>
        <dbReference type="ARBA" id="ARBA00022547"/>
    </source>
</evidence>
<dbReference type="PANTHER" id="PTHR10031:SF0">
    <property type="entry name" value="ATPASE PROTEIN 9"/>
    <property type="match status" value="1"/>
</dbReference>
<feature type="site" description="Reversibly protonated during proton transport" evidence="14">
    <location>
        <position position="74"/>
    </location>
</feature>
<evidence type="ECO:0000256" key="1">
    <source>
        <dbReference type="ARBA" id="ARBA00004651"/>
    </source>
</evidence>
<evidence type="ECO:0000256" key="11">
    <source>
        <dbReference type="ARBA" id="ARBA00023136"/>
    </source>
</evidence>
<keyword evidence="4 14" id="KW-1003">Cell membrane</keyword>
<keyword evidence="10 14" id="KW-0446">Lipid-binding</keyword>
<dbReference type="GO" id="GO:0008289">
    <property type="term" value="F:lipid binding"/>
    <property type="evidence" value="ECO:0007669"/>
    <property type="project" value="UniProtKB-KW"/>
</dbReference>
<gene>
    <name evidence="14" type="primary">atpE</name>
    <name evidence="16" type="ORF">AVDCRST_MAG76-2686</name>
</gene>
<dbReference type="HAMAP" id="MF_01396">
    <property type="entry name" value="ATP_synth_c_bact"/>
    <property type="match status" value="1"/>
</dbReference>
<evidence type="ECO:0000256" key="12">
    <source>
        <dbReference type="ARBA" id="ARBA00023310"/>
    </source>
</evidence>
<dbReference type="InterPro" id="IPR005953">
    <property type="entry name" value="ATP_synth_csu_bac/chlpt"/>
</dbReference>
<dbReference type="GO" id="GO:0046933">
    <property type="term" value="F:proton-transporting ATP synthase activity, rotational mechanism"/>
    <property type="evidence" value="ECO:0007669"/>
    <property type="project" value="UniProtKB-UniRule"/>
</dbReference>
<dbReference type="EMBL" id="CADCSZ010000164">
    <property type="protein sequence ID" value="CAA9259170.1"/>
    <property type="molecule type" value="Genomic_DNA"/>
</dbReference>
<organism evidence="16">
    <name type="scientific">uncultured Acidimicrobiales bacterium</name>
    <dbReference type="NCBI Taxonomy" id="310071"/>
    <lineage>
        <taxon>Bacteria</taxon>
        <taxon>Bacillati</taxon>
        <taxon>Actinomycetota</taxon>
        <taxon>Acidimicrobiia</taxon>
        <taxon>Acidimicrobiales</taxon>
        <taxon>environmental samples</taxon>
    </lineage>
</organism>
<feature type="transmembrane region" description="Helical" evidence="14">
    <location>
        <begin position="20"/>
        <end position="45"/>
    </location>
</feature>
<comment type="subcellular location">
    <subcellularLocation>
        <location evidence="1 14">Cell membrane</location>
        <topology evidence="1 14">Multi-pass membrane protein</topology>
    </subcellularLocation>
</comment>
<dbReference type="PROSITE" id="PS00605">
    <property type="entry name" value="ATPASE_C"/>
    <property type="match status" value="1"/>
</dbReference>
<evidence type="ECO:0000256" key="13">
    <source>
        <dbReference type="ARBA" id="ARBA00025198"/>
    </source>
</evidence>
<dbReference type="GO" id="GO:0045259">
    <property type="term" value="C:proton-transporting ATP synthase complex"/>
    <property type="evidence" value="ECO:0007669"/>
    <property type="project" value="UniProtKB-KW"/>
</dbReference>
<dbReference type="NCBIfam" id="TIGR01260">
    <property type="entry name" value="ATP_synt_c"/>
    <property type="match status" value="1"/>
</dbReference>
<evidence type="ECO:0000313" key="16">
    <source>
        <dbReference type="EMBL" id="CAA9259170.1"/>
    </source>
</evidence>
<feature type="domain" description="V-ATPase proteolipid subunit C-like" evidence="15">
    <location>
        <begin position="24"/>
        <end position="87"/>
    </location>
</feature>
<dbReference type="PRINTS" id="PR00124">
    <property type="entry name" value="ATPASEC"/>
</dbReference>
<protein>
    <recommendedName>
        <fullName evidence="14">ATP synthase subunit c</fullName>
    </recommendedName>
    <alternativeName>
        <fullName evidence="14">ATP synthase F(0) sector subunit c</fullName>
    </alternativeName>
    <alternativeName>
        <fullName evidence="14">F-type ATPase subunit c</fullName>
        <shortName evidence="14">F-ATPase subunit c</shortName>
    </alternativeName>
    <alternativeName>
        <fullName evidence="14">Lipid-binding protein</fullName>
    </alternativeName>
</protein>
<keyword evidence="11 14" id="KW-0472">Membrane</keyword>
<evidence type="ECO:0000256" key="4">
    <source>
        <dbReference type="ARBA" id="ARBA00022475"/>
    </source>
</evidence>
<dbReference type="CDD" id="cd18121">
    <property type="entry name" value="ATP-synt_Fo_c"/>
    <property type="match status" value="1"/>
</dbReference>
<dbReference type="InterPro" id="IPR002379">
    <property type="entry name" value="ATPase_proteolipid_c-like_dom"/>
</dbReference>